<dbReference type="PROSITE" id="PS50893">
    <property type="entry name" value="ABC_TRANSPORTER_2"/>
    <property type="match status" value="1"/>
</dbReference>
<dbReference type="SUPFAM" id="SSF52540">
    <property type="entry name" value="P-loop containing nucleoside triphosphate hydrolases"/>
    <property type="match status" value="1"/>
</dbReference>
<evidence type="ECO:0000256" key="1">
    <source>
        <dbReference type="ARBA" id="ARBA00005417"/>
    </source>
</evidence>
<dbReference type="InterPro" id="IPR003593">
    <property type="entry name" value="AAA+_ATPase"/>
</dbReference>
<dbReference type="RefSeq" id="WP_267637864.1">
    <property type="nucleotide sequence ID" value="NZ_JAODIY010000010.1"/>
</dbReference>
<dbReference type="GO" id="GO:0005524">
    <property type="term" value="F:ATP binding"/>
    <property type="evidence" value="ECO:0007669"/>
    <property type="project" value="UniProtKB-KW"/>
</dbReference>
<evidence type="ECO:0000256" key="3">
    <source>
        <dbReference type="ARBA" id="ARBA00022741"/>
    </source>
</evidence>
<comment type="similarity">
    <text evidence="1">Belongs to the ABC transporter superfamily.</text>
</comment>
<keyword evidence="4 7" id="KW-0067">ATP-binding</keyword>
<evidence type="ECO:0000313" key="7">
    <source>
        <dbReference type="EMBL" id="MFC7126139.1"/>
    </source>
</evidence>
<dbReference type="AlphaFoldDB" id="A0ABD5X974"/>
<organism evidence="7 8">
    <name type="scientific">Halovenus rubra</name>
    <dbReference type="NCBI Taxonomy" id="869890"/>
    <lineage>
        <taxon>Archaea</taxon>
        <taxon>Methanobacteriati</taxon>
        <taxon>Methanobacteriota</taxon>
        <taxon>Stenosarchaea group</taxon>
        <taxon>Halobacteria</taxon>
        <taxon>Halobacteriales</taxon>
        <taxon>Haloarculaceae</taxon>
        <taxon>Halovenus</taxon>
    </lineage>
</organism>
<dbReference type="InterPro" id="IPR027417">
    <property type="entry name" value="P-loop_NTPase"/>
</dbReference>
<feature type="domain" description="ABC transporter" evidence="6">
    <location>
        <begin position="20"/>
        <end position="236"/>
    </location>
</feature>
<proteinExistence type="inferred from homology"/>
<dbReference type="Proteomes" id="UP001596414">
    <property type="component" value="Unassembled WGS sequence"/>
</dbReference>
<dbReference type="CDD" id="cd03230">
    <property type="entry name" value="ABC_DR_subfamily_A"/>
    <property type="match status" value="1"/>
</dbReference>
<keyword evidence="2" id="KW-0813">Transport</keyword>
<dbReference type="Pfam" id="PF00005">
    <property type="entry name" value="ABC_tran"/>
    <property type="match status" value="1"/>
</dbReference>
<evidence type="ECO:0000256" key="4">
    <source>
        <dbReference type="ARBA" id="ARBA00022840"/>
    </source>
</evidence>
<dbReference type="Gene3D" id="3.40.50.300">
    <property type="entry name" value="P-loop containing nucleotide triphosphate hydrolases"/>
    <property type="match status" value="1"/>
</dbReference>
<dbReference type="SMART" id="SM00382">
    <property type="entry name" value="AAA"/>
    <property type="match status" value="1"/>
</dbReference>
<name>A0ABD5X974_9EURY</name>
<dbReference type="PANTHER" id="PTHR43335">
    <property type="entry name" value="ABC TRANSPORTER, ATP-BINDING PROTEIN"/>
    <property type="match status" value="1"/>
</dbReference>
<accession>A0ABD5X974</accession>
<evidence type="ECO:0000313" key="8">
    <source>
        <dbReference type="Proteomes" id="UP001596414"/>
    </source>
</evidence>
<evidence type="ECO:0000259" key="6">
    <source>
        <dbReference type="PROSITE" id="PS50893"/>
    </source>
</evidence>
<comment type="caution">
    <text evidence="7">The sequence shown here is derived from an EMBL/GenBank/DDBJ whole genome shotgun (WGS) entry which is preliminary data.</text>
</comment>
<feature type="compositionally biased region" description="Polar residues" evidence="5">
    <location>
        <begin position="7"/>
        <end position="18"/>
    </location>
</feature>
<gene>
    <name evidence="7" type="ORF">ACFQJ7_08835</name>
</gene>
<protein>
    <submittedName>
        <fullName evidence="7">ABC transporter ATP-binding protein</fullName>
    </submittedName>
</protein>
<sequence length="254" mass="26737">MTEDNRTNGTGPERSTSPVLEASDVTREFGDVTVLRDVSVGLEPGTLTALVGPNGSGKTTLLRVLCGLLAPSSGEVSYHGPEVSRKIGYVQQQPAFRPEFSVQETIEFYTALVDAEPEEPLDRVGLTAAASRRVDSLSGGMTRLLGVAQATVGDPPVVVMDEPATGLDPGMRRRTFEVARSLASDGAAVLVSSHDMTLVEEYAEHVLVLDGGEVVAADSPGALCAEQEADSLWDGFEDIVEGPADELAVLGVNR</sequence>
<evidence type="ECO:0000256" key="2">
    <source>
        <dbReference type="ARBA" id="ARBA00022448"/>
    </source>
</evidence>
<evidence type="ECO:0000256" key="5">
    <source>
        <dbReference type="SAM" id="MobiDB-lite"/>
    </source>
</evidence>
<feature type="region of interest" description="Disordered" evidence="5">
    <location>
        <begin position="1"/>
        <end position="20"/>
    </location>
</feature>
<keyword evidence="3" id="KW-0547">Nucleotide-binding</keyword>
<reference evidence="7 8" key="1">
    <citation type="journal article" date="2014" name="Int. J. Syst. Evol. Microbiol.">
        <title>Complete genome sequence of Corynebacterium casei LMG S-19264T (=DSM 44701T), isolated from a smear-ripened cheese.</title>
        <authorList>
            <consortium name="US DOE Joint Genome Institute (JGI-PGF)"/>
            <person name="Walter F."/>
            <person name="Albersmeier A."/>
            <person name="Kalinowski J."/>
            <person name="Ruckert C."/>
        </authorList>
    </citation>
    <scope>NUCLEOTIDE SEQUENCE [LARGE SCALE GENOMIC DNA]</scope>
    <source>
        <strain evidence="7 8">CGMCC 4.7215</strain>
    </source>
</reference>
<dbReference type="InterPro" id="IPR003439">
    <property type="entry name" value="ABC_transporter-like_ATP-bd"/>
</dbReference>
<dbReference type="EMBL" id="JBHSZQ010000016">
    <property type="protein sequence ID" value="MFC7126139.1"/>
    <property type="molecule type" value="Genomic_DNA"/>
</dbReference>